<name>A0ABN8E176_9VIBR</name>
<dbReference type="RefSeq" id="WP_237360349.1">
    <property type="nucleotide sequence ID" value="NZ_CAKLDM010000001.1"/>
</dbReference>
<protein>
    <submittedName>
        <fullName evidence="1">Uncharacterized protein</fullName>
    </submittedName>
</protein>
<keyword evidence="2" id="KW-1185">Reference proteome</keyword>
<proteinExistence type="predicted"/>
<evidence type="ECO:0000313" key="2">
    <source>
        <dbReference type="Proteomes" id="UP000838748"/>
    </source>
</evidence>
<evidence type="ECO:0000313" key="1">
    <source>
        <dbReference type="EMBL" id="CAH0537177.1"/>
    </source>
</evidence>
<dbReference type="EMBL" id="CAKLDM010000001">
    <property type="protein sequence ID" value="CAH0537177.1"/>
    <property type="molecule type" value="Genomic_DNA"/>
</dbReference>
<gene>
    <name evidence="1" type="ORF">VMF7928_00977</name>
</gene>
<sequence>MKVSQTFKNDIASAYPEPHAAWLNVEFTFVDSGMTDQLLSVSTLTIQYEEL</sequence>
<dbReference type="Proteomes" id="UP000838748">
    <property type="component" value="Unassembled WGS sequence"/>
</dbReference>
<reference evidence="1" key="1">
    <citation type="submission" date="2021-11" db="EMBL/GenBank/DDBJ databases">
        <authorList>
            <person name="Rodrigo-Torres L."/>
            <person name="Arahal R. D."/>
            <person name="Lucena T."/>
        </authorList>
    </citation>
    <scope>NUCLEOTIDE SEQUENCE</scope>
    <source>
        <strain evidence="1">CECT 7928</strain>
    </source>
</reference>
<accession>A0ABN8E176</accession>
<organism evidence="1 2">
    <name type="scientific">Vibrio marisflavi CECT 7928</name>
    <dbReference type="NCBI Taxonomy" id="634439"/>
    <lineage>
        <taxon>Bacteria</taxon>
        <taxon>Pseudomonadati</taxon>
        <taxon>Pseudomonadota</taxon>
        <taxon>Gammaproteobacteria</taxon>
        <taxon>Vibrionales</taxon>
        <taxon>Vibrionaceae</taxon>
        <taxon>Vibrio</taxon>
    </lineage>
</organism>
<comment type="caution">
    <text evidence="1">The sequence shown here is derived from an EMBL/GenBank/DDBJ whole genome shotgun (WGS) entry which is preliminary data.</text>
</comment>